<organism evidence="2 3">
    <name type="scientific">Acetobacter tropicalis</name>
    <dbReference type="NCBI Taxonomy" id="104102"/>
    <lineage>
        <taxon>Bacteria</taxon>
        <taxon>Pseudomonadati</taxon>
        <taxon>Pseudomonadota</taxon>
        <taxon>Alphaproteobacteria</taxon>
        <taxon>Acetobacterales</taxon>
        <taxon>Acetobacteraceae</taxon>
        <taxon>Acetobacter</taxon>
    </lineage>
</organism>
<comment type="caution">
    <text evidence="2">The sequence shown here is derived from an EMBL/GenBank/DDBJ whole genome shotgun (WGS) entry which is preliminary data.</text>
</comment>
<sequence>MLEVSLNLTAVAAMLFGIVVPGFHIEVDGLNSPTAKPILSGKHKMGTGDVSFKVSEGEMAQIFQEFFHLLFWAKMYHSLAEIGKVLPSLGALM</sequence>
<gene>
    <name evidence="2" type="ORF">AD947_01300</name>
</gene>
<accession>A0A149U6A8</accession>
<feature type="transmembrane region" description="Helical" evidence="1">
    <location>
        <begin position="6"/>
        <end position="25"/>
    </location>
</feature>
<evidence type="ECO:0000256" key="1">
    <source>
        <dbReference type="SAM" id="Phobius"/>
    </source>
</evidence>
<keyword evidence="1" id="KW-1133">Transmembrane helix</keyword>
<dbReference type="PATRIC" id="fig|104102.12.peg.462"/>
<dbReference type="Proteomes" id="UP000075411">
    <property type="component" value="Unassembled WGS sequence"/>
</dbReference>
<keyword evidence="1" id="KW-0472">Membrane</keyword>
<dbReference type="OrthoDB" id="9946852at2"/>
<proteinExistence type="predicted"/>
<dbReference type="RefSeq" id="WP_061487234.1">
    <property type="nucleotide sequence ID" value="NZ_LHZT01000076.1"/>
</dbReference>
<name>A0A149U6A8_9PROT</name>
<dbReference type="EMBL" id="LHZT01000076">
    <property type="protein sequence ID" value="KXV61025.1"/>
    <property type="molecule type" value="Genomic_DNA"/>
</dbReference>
<reference evidence="2 3" key="1">
    <citation type="submission" date="2015-06" db="EMBL/GenBank/DDBJ databases">
        <title>Improved classification and identification of acetic acid bacteria using matrix-assisted laser desorption/ionization time-of-flight mass spectrometry; Gluconobacter nephelii and Gluconobacter uchimurae are later heterotypic synonyms of Gluconobacter japonicus and Gluconobacter oxydans, respectively.</title>
        <authorList>
            <person name="Li L."/>
            <person name="Cleenwerck I."/>
            <person name="De Vuyst L."/>
            <person name="Vandamme P."/>
        </authorList>
    </citation>
    <scope>NUCLEOTIDE SEQUENCE [LARGE SCALE GENOMIC DNA]</scope>
    <source>
        <strain evidence="2 3">LMG 1663</strain>
    </source>
</reference>
<evidence type="ECO:0000313" key="2">
    <source>
        <dbReference type="EMBL" id="KXV61025.1"/>
    </source>
</evidence>
<protein>
    <submittedName>
        <fullName evidence="2">Uncharacterized protein</fullName>
    </submittedName>
</protein>
<dbReference type="AlphaFoldDB" id="A0A149U6A8"/>
<keyword evidence="1" id="KW-0812">Transmembrane</keyword>
<evidence type="ECO:0000313" key="3">
    <source>
        <dbReference type="Proteomes" id="UP000075411"/>
    </source>
</evidence>